<comment type="caution">
    <text evidence="11">The sequence shown here is derived from an EMBL/GenBank/DDBJ whole genome shotgun (WGS) entry which is preliminary data.</text>
</comment>
<evidence type="ECO:0000256" key="2">
    <source>
        <dbReference type="ARBA" id="ARBA00030119"/>
    </source>
</evidence>
<dbReference type="InterPro" id="IPR036188">
    <property type="entry name" value="FAD/NAD-bd_sf"/>
</dbReference>
<evidence type="ECO:0000256" key="5">
    <source>
        <dbReference type="ARBA" id="ARBA00048792"/>
    </source>
</evidence>
<dbReference type="GO" id="GO:0004159">
    <property type="term" value="F:dihydropyrimidine dehydrogenase (NAD+) activity"/>
    <property type="evidence" value="ECO:0007669"/>
    <property type="project" value="UniProtKB-EC"/>
</dbReference>
<dbReference type="OrthoDB" id="9803192at2"/>
<name>A0A429Z6C5_9ENTE</name>
<gene>
    <name evidence="11" type="ORF">C7P63_05350</name>
</gene>
<evidence type="ECO:0000259" key="9">
    <source>
        <dbReference type="Pfam" id="PF07992"/>
    </source>
</evidence>
<sequence>MNEKYLEEAEIAYTINTVMEEAQRCLLCHDAPCSKACPAKTDPAKFIRSVRFRNFKGAAETIRENNAMGSICALVCPTEKYCQLGCSRCGIDKPIDIAGIQRFVTDFEQQLDMKILKKGEPNGKHIAIVGSGPAGLQAAASLLQKGYAVTIYEQAEKPGGYLRYGIPAYRLPDVIVDYEIDRIVELGANILCGAKVGQETSLSELKENFDAVLIAVGASEGKMLEMFADNPYTETAVDFLARVRDNQGDISLPNSALVIGGGDVAMDAATTLKVLGVESVTDVAYETFSEFLASKQELAGAQAKGVTIIDGYLPSKVSDKQVTFKHRHNQNELTITADLIILAVGQKVNAEELALPIEHNEVTFEGYQTSDPQVFVAGDIAKGDKTVVWAVQKGKEAAAEIDAMLGGKAND</sequence>
<comment type="catalytic activity">
    <reaction evidence="5">
        <text>5,6-dihydrouracil + NAD(+) = uracil + NADH + H(+)</text>
        <dbReference type="Rhea" id="RHEA:20189"/>
        <dbReference type="ChEBI" id="CHEBI:15378"/>
        <dbReference type="ChEBI" id="CHEBI:15901"/>
        <dbReference type="ChEBI" id="CHEBI:17568"/>
        <dbReference type="ChEBI" id="CHEBI:57540"/>
        <dbReference type="ChEBI" id="CHEBI:57945"/>
        <dbReference type="EC" id="1.3.1.1"/>
    </reaction>
</comment>
<evidence type="ECO:0000256" key="6">
    <source>
        <dbReference type="ARBA" id="ARBA00049578"/>
    </source>
</evidence>
<keyword evidence="1" id="KW-0560">Oxidoreductase</keyword>
<comment type="catalytic activity">
    <reaction evidence="4">
        <text>5,6-dihydrothymine + NAD(+) = thymine + NADH + H(+)</text>
        <dbReference type="Rhea" id="RHEA:28791"/>
        <dbReference type="ChEBI" id="CHEBI:15378"/>
        <dbReference type="ChEBI" id="CHEBI:17821"/>
        <dbReference type="ChEBI" id="CHEBI:27468"/>
        <dbReference type="ChEBI" id="CHEBI:57540"/>
        <dbReference type="ChEBI" id="CHEBI:57945"/>
        <dbReference type="EC" id="1.3.1.1"/>
    </reaction>
</comment>
<dbReference type="Pfam" id="PF14691">
    <property type="entry name" value="Fer4_20"/>
    <property type="match status" value="1"/>
</dbReference>
<dbReference type="Pfam" id="PF07992">
    <property type="entry name" value="Pyr_redox_2"/>
    <property type="match status" value="1"/>
</dbReference>
<dbReference type="PANTHER" id="PTHR43073">
    <property type="entry name" value="DIHYDROPYRIMIDINE DEHYDROGENASE [NADP(+)]"/>
    <property type="match status" value="1"/>
</dbReference>
<dbReference type="AlphaFoldDB" id="A0A429Z6C5"/>
<evidence type="ECO:0000313" key="11">
    <source>
        <dbReference type="EMBL" id="RST89204.1"/>
    </source>
</evidence>
<keyword evidence="12" id="KW-1185">Reference proteome</keyword>
<evidence type="ECO:0000256" key="8">
    <source>
        <dbReference type="ARBA" id="ARBA00049728"/>
    </source>
</evidence>
<dbReference type="RefSeq" id="WP_125943138.1">
    <property type="nucleotide sequence ID" value="NZ_PXZH01000002.1"/>
</dbReference>
<dbReference type="PANTHER" id="PTHR43073:SF2">
    <property type="entry name" value="DIHYDROPYRIMIDINE DEHYDROGENASE [NADP(+)]"/>
    <property type="match status" value="1"/>
</dbReference>
<dbReference type="Gene3D" id="3.50.50.60">
    <property type="entry name" value="FAD/NAD(P)-binding domain"/>
    <property type="match status" value="2"/>
</dbReference>
<evidence type="ECO:0000256" key="4">
    <source>
        <dbReference type="ARBA" id="ARBA00047685"/>
    </source>
</evidence>
<dbReference type="EMBL" id="PXZH01000002">
    <property type="protein sequence ID" value="RST89204.1"/>
    <property type="molecule type" value="Genomic_DNA"/>
</dbReference>
<dbReference type="InterPro" id="IPR028261">
    <property type="entry name" value="DPD_II"/>
</dbReference>
<dbReference type="Gene3D" id="1.10.1060.10">
    <property type="entry name" value="Alpha-helical ferredoxin"/>
    <property type="match status" value="1"/>
</dbReference>
<dbReference type="InterPro" id="IPR009051">
    <property type="entry name" value="Helical_ferredxn"/>
</dbReference>
<feature type="domain" description="FAD/NAD(P)-binding" evidence="9">
    <location>
        <begin position="125"/>
        <end position="394"/>
    </location>
</feature>
<protein>
    <recommendedName>
        <fullName evidence="8">dihydrouracil dehydrogenase (NAD(+))</fullName>
        <ecNumber evidence="8">1.3.1.1</ecNumber>
    </recommendedName>
    <alternativeName>
        <fullName evidence="3">Dihydrothymine dehydrogenase</fullName>
    </alternativeName>
    <alternativeName>
        <fullName evidence="2">Dihydrouracil dehydrogenase</fullName>
    </alternativeName>
</protein>
<dbReference type="Proteomes" id="UP000277864">
    <property type="component" value="Unassembled WGS sequence"/>
</dbReference>
<comment type="function">
    <text evidence="6">Involved in pyrimidine base degradation. Catalyzes physiologically the reduction of uracil to 5,6-dihydrouracil (DHU) by using NADH as a specific cosubstrate. It also catalyzes the reverse reaction and the reduction of thymine to 5,6-dihydrothymine (DHT).</text>
</comment>
<organism evidence="11 12">
    <name type="scientific">Vagococcus humatus</name>
    <dbReference type="NCBI Taxonomy" id="1889241"/>
    <lineage>
        <taxon>Bacteria</taxon>
        <taxon>Bacillati</taxon>
        <taxon>Bacillota</taxon>
        <taxon>Bacilli</taxon>
        <taxon>Lactobacillales</taxon>
        <taxon>Enterococcaceae</taxon>
        <taxon>Vagococcus</taxon>
    </lineage>
</organism>
<evidence type="ECO:0000259" key="10">
    <source>
        <dbReference type="Pfam" id="PF14691"/>
    </source>
</evidence>
<dbReference type="GO" id="GO:0051536">
    <property type="term" value="F:iron-sulfur cluster binding"/>
    <property type="evidence" value="ECO:0007669"/>
    <property type="project" value="InterPro"/>
</dbReference>
<evidence type="ECO:0000313" key="12">
    <source>
        <dbReference type="Proteomes" id="UP000277864"/>
    </source>
</evidence>
<feature type="domain" description="Dihydroprymidine dehydrogenase" evidence="10">
    <location>
        <begin position="5"/>
        <end position="110"/>
    </location>
</feature>
<dbReference type="SUPFAM" id="SSF46548">
    <property type="entry name" value="alpha-helical ferredoxin"/>
    <property type="match status" value="1"/>
</dbReference>
<dbReference type="InterPro" id="IPR023753">
    <property type="entry name" value="FAD/NAD-binding_dom"/>
</dbReference>
<reference evidence="11 12" key="1">
    <citation type="submission" date="2018-03" db="EMBL/GenBank/DDBJ databases">
        <authorList>
            <person name="Gulvik C.A."/>
        </authorList>
    </citation>
    <scope>NUCLEOTIDE SEQUENCE [LARGE SCALE GENOMIC DNA]</scope>
    <source>
        <strain evidence="11 12">JCM 31581</strain>
    </source>
</reference>
<comment type="subunit">
    <text evidence="7">Heterotetramer of 2 PreA and 2 PreT subunits.</text>
</comment>
<dbReference type="PRINTS" id="PR00368">
    <property type="entry name" value="FADPNR"/>
</dbReference>
<dbReference type="EC" id="1.3.1.1" evidence="8"/>
<dbReference type="SUPFAM" id="SSF51971">
    <property type="entry name" value="Nucleotide-binding domain"/>
    <property type="match status" value="1"/>
</dbReference>
<accession>A0A429Z6C5</accession>
<proteinExistence type="predicted"/>
<evidence type="ECO:0000256" key="1">
    <source>
        <dbReference type="ARBA" id="ARBA00023002"/>
    </source>
</evidence>
<dbReference type="PRINTS" id="PR00469">
    <property type="entry name" value="PNDRDTASEII"/>
</dbReference>
<evidence type="ECO:0000256" key="3">
    <source>
        <dbReference type="ARBA" id="ARBA00032722"/>
    </source>
</evidence>
<evidence type="ECO:0000256" key="7">
    <source>
        <dbReference type="ARBA" id="ARBA00049714"/>
    </source>
</evidence>